<accession>A0A4U6X0C2</accession>
<dbReference type="EMBL" id="PJEX01000706">
    <property type="protein sequence ID" value="TKW48822.1"/>
    <property type="molecule type" value="Genomic_DNA"/>
</dbReference>
<feature type="region of interest" description="Disordered" evidence="1">
    <location>
        <begin position="161"/>
        <end position="194"/>
    </location>
</feature>
<sequence length="244" mass="26024">MSPAPAPASPGKEKAPVTGHVDNTPPMEESLSPVPGQADSQYDGVQQPLADIHPGPESLPKPSCKGSESGTLWPEFPSEISVKGEGGAEDNMSESLKHQQQPGQQSLSLPKTLRPAVSAPSPEDEAAQEDEEDPSRRVQRLMVDKVMSSFMHWLDTKLKVKDESASQEPEALLQQVPAWRPSTGGHETKSSRFLTADRLGRAGVITGGPAAELGSAPLYSAPREIDLVPEDSTPARAAYQNPSH</sequence>
<evidence type="ECO:0000256" key="1">
    <source>
        <dbReference type="SAM" id="MobiDB-lite"/>
    </source>
</evidence>
<proteinExistence type="predicted"/>
<dbReference type="Proteomes" id="UP000310108">
    <property type="component" value="Unassembled WGS sequence"/>
</dbReference>
<feature type="region of interest" description="Disordered" evidence="1">
    <location>
        <begin position="1"/>
        <end position="139"/>
    </location>
</feature>
<gene>
    <name evidence="2" type="ORF">CTA1_1587</name>
</gene>
<feature type="compositionally biased region" description="Low complexity" evidence="1">
    <location>
        <begin position="99"/>
        <end position="110"/>
    </location>
</feature>
<reference evidence="2 3" key="1">
    <citation type="journal article" date="2019" name="PLoS ONE">
        <title>Comparative genome analysis indicates high evolutionary potential of pathogenicity genes in Colletotrichum tanaceti.</title>
        <authorList>
            <person name="Lelwala R.V."/>
            <person name="Korhonen P.K."/>
            <person name="Young N.D."/>
            <person name="Scott J.B."/>
            <person name="Ades P.A."/>
            <person name="Gasser R.B."/>
            <person name="Taylor P.W.J."/>
        </authorList>
    </citation>
    <scope>NUCLEOTIDE SEQUENCE [LARGE SCALE GENOMIC DNA]</scope>
    <source>
        <strain evidence="2">BRIP57314</strain>
    </source>
</reference>
<feature type="compositionally biased region" description="Acidic residues" evidence="1">
    <location>
        <begin position="122"/>
        <end position="133"/>
    </location>
</feature>
<dbReference type="AlphaFoldDB" id="A0A4U6X0C2"/>
<organism evidence="2 3">
    <name type="scientific">Colletotrichum tanaceti</name>
    <dbReference type="NCBI Taxonomy" id="1306861"/>
    <lineage>
        <taxon>Eukaryota</taxon>
        <taxon>Fungi</taxon>
        <taxon>Dikarya</taxon>
        <taxon>Ascomycota</taxon>
        <taxon>Pezizomycotina</taxon>
        <taxon>Sordariomycetes</taxon>
        <taxon>Hypocreomycetidae</taxon>
        <taxon>Glomerellales</taxon>
        <taxon>Glomerellaceae</taxon>
        <taxon>Colletotrichum</taxon>
        <taxon>Colletotrichum destructivum species complex</taxon>
    </lineage>
</organism>
<evidence type="ECO:0000313" key="3">
    <source>
        <dbReference type="Proteomes" id="UP000310108"/>
    </source>
</evidence>
<keyword evidence="3" id="KW-1185">Reference proteome</keyword>
<protein>
    <submittedName>
        <fullName evidence="2">Uncharacterized protein</fullName>
    </submittedName>
</protein>
<comment type="caution">
    <text evidence="2">The sequence shown here is derived from an EMBL/GenBank/DDBJ whole genome shotgun (WGS) entry which is preliminary data.</text>
</comment>
<evidence type="ECO:0000313" key="2">
    <source>
        <dbReference type="EMBL" id="TKW48822.1"/>
    </source>
</evidence>
<name>A0A4U6X0C2_9PEZI</name>